<dbReference type="EMBL" id="JABFCT010000004">
    <property type="protein sequence ID" value="KAF5876286.1"/>
    <property type="molecule type" value="Genomic_DNA"/>
</dbReference>
<dbReference type="InterPro" id="IPR013087">
    <property type="entry name" value="Znf_C2H2_type"/>
</dbReference>
<keyword evidence="1" id="KW-0479">Metal-binding</keyword>
<evidence type="ECO:0000259" key="2">
    <source>
        <dbReference type="PROSITE" id="PS50157"/>
    </source>
</evidence>
<protein>
    <recommendedName>
        <fullName evidence="2">C2H2-type domain-containing protein</fullName>
    </recommendedName>
</protein>
<dbReference type="GO" id="GO:0008270">
    <property type="term" value="F:zinc ion binding"/>
    <property type="evidence" value="ECO:0007669"/>
    <property type="project" value="UniProtKB-KW"/>
</dbReference>
<dbReference type="PROSITE" id="PS00028">
    <property type="entry name" value="ZINC_FINGER_C2H2_1"/>
    <property type="match status" value="1"/>
</dbReference>
<evidence type="ECO:0000313" key="3">
    <source>
        <dbReference type="EMBL" id="KAF5876286.1"/>
    </source>
</evidence>
<accession>A0A8H6EL60</accession>
<keyword evidence="1" id="KW-0863">Zinc-finger</keyword>
<reference evidence="3 4" key="1">
    <citation type="journal article" date="2020" name="Phytopathology">
        <title>A high-quality genome resource of Botrytis fragariae, a new and rapidly spreading fungal pathogen causing strawberry gray mold in the U.S.A.</title>
        <authorList>
            <person name="Wu Y."/>
            <person name="Saski C.A."/>
            <person name="Schnabel G."/>
            <person name="Xiao S."/>
            <person name="Hu M."/>
        </authorList>
    </citation>
    <scope>NUCLEOTIDE SEQUENCE [LARGE SCALE GENOMIC DNA]</scope>
    <source>
        <strain evidence="3 4">BVB16</strain>
    </source>
</reference>
<keyword evidence="4" id="KW-1185">Reference proteome</keyword>
<feature type="domain" description="C2H2-type" evidence="2">
    <location>
        <begin position="14"/>
        <end position="42"/>
    </location>
</feature>
<organism evidence="3 4">
    <name type="scientific">Botrytis fragariae</name>
    <dbReference type="NCBI Taxonomy" id="1964551"/>
    <lineage>
        <taxon>Eukaryota</taxon>
        <taxon>Fungi</taxon>
        <taxon>Dikarya</taxon>
        <taxon>Ascomycota</taxon>
        <taxon>Pezizomycotina</taxon>
        <taxon>Leotiomycetes</taxon>
        <taxon>Helotiales</taxon>
        <taxon>Sclerotiniaceae</taxon>
        <taxon>Botrytis</taxon>
    </lineage>
</organism>
<dbReference type="Proteomes" id="UP000531561">
    <property type="component" value="Unassembled WGS sequence"/>
</dbReference>
<dbReference type="RefSeq" id="XP_037195232.1">
    <property type="nucleotide sequence ID" value="XM_037333104.1"/>
</dbReference>
<gene>
    <name evidence="3" type="ORF">Bfra_002689</name>
</gene>
<proteinExistence type="predicted"/>
<dbReference type="AlphaFoldDB" id="A0A8H6EL60"/>
<dbReference type="OrthoDB" id="3544288at2759"/>
<comment type="caution">
    <text evidence="3">The sequence shown here is derived from an EMBL/GenBank/DDBJ whole genome shotgun (WGS) entry which is preliminary data.</text>
</comment>
<keyword evidence="1" id="KW-0862">Zinc</keyword>
<evidence type="ECO:0000313" key="4">
    <source>
        <dbReference type="Proteomes" id="UP000531561"/>
    </source>
</evidence>
<dbReference type="GeneID" id="59256796"/>
<sequence>MANLTPAHQKTPRYNCNKCSKIFTANHNLNIHTRMVHKDLERCPLCHSVVKNLVQHNTRYHANVSKGRRQCQYCFRWYIRICAHKCSRQSHRSSYVPIACALLRTAEDLEPLQVSSSRVSLNRLPSTPILCPQHLRSRSVSLLSLNNTDLTYQISSSKLPCNDVSSPSKWARLDFLMDMMVPLDPTKGSPDLISMYPHGINDTISISPTLLPCNKEFASTSSPQRTLDTDLPDYDIQVPSIESCDADHPSAEEPTITETGFQWMTWEEYMSCNFNTLEQWL</sequence>
<evidence type="ECO:0000256" key="1">
    <source>
        <dbReference type="PROSITE-ProRule" id="PRU00042"/>
    </source>
</evidence>
<name>A0A8H6EL60_9HELO</name>
<dbReference type="PROSITE" id="PS50157">
    <property type="entry name" value="ZINC_FINGER_C2H2_2"/>
    <property type="match status" value="1"/>
</dbReference>